<gene>
    <name evidence="5" type="ORF">OH76DRAFT_1352550</name>
</gene>
<organism evidence="5 6">
    <name type="scientific">Lentinus brumalis</name>
    <dbReference type="NCBI Taxonomy" id="2498619"/>
    <lineage>
        <taxon>Eukaryota</taxon>
        <taxon>Fungi</taxon>
        <taxon>Dikarya</taxon>
        <taxon>Basidiomycota</taxon>
        <taxon>Agaricomycotina</taxon>
        <taxon>Agaricomycetes</taxon>
        <taxon>Polyporales</taxon>
        <taxon>Polyporaceae</taxon>
        <taxon>Lentinus</taxon>
    </lineage>
</organism>
<dbReference type="InterPro" id="IPR008972">
    <property type="entry name" value="Cupredoxin"/>
</dbReference>
<evidence type="ECO:0000259" key="4">
    <source>
        <dbReference type="Pfam" id="PF00127"/>
    </source>
</evidence>
<evidence type="ECO:0000256" key="1">
    <source>
        <dbReference type="ARBA" id="ARBA00022723"/>
    </source>
</evidence>
<dbReference type="InterPro" id="IPR000923">
    <property type="entry name" value="BlueCu_1"/>
</dbReference>
<dbReference type="Gene3D" id="2.60.40.420">
    <property type="entry name" value="Cupredoxins - blue copper proteins"/>
    <property type="match status" value="1"/>
</dbReference>
<dbReference type="EMBL" id="KZ857412">
    <property type="protein sequence ID" value="RDX48379.1"/>
    <property type="molecule type" value="Genomic_DNA"/>
</dbReference>
<dbReference type="OrthoDB" id="1921208at2759"/>
<evidence type="ECO:0000313" key="6">
    <source>
        <dbReference type="Proteomes" id="UP000256964"/>
    </source>
</evidence>
<dbReference type="GO" id="GO:0009055">
    <property type="term" value="F:electron transfer activity"/>
    <property type="evidence" value="ECO:0007669"/>
    <property type="project" value="InterPro"/>
</dbReference>
<dbReference type="STRING" id="139420.A0A371D773"/>
<feature type="signal peptide" evidence="3">
    <location>
        <begin position="1"/>
        <end position="17"/>
    </location>
</feature>
<proteinExistence type="predicted"/>
<evidence type="ECO:0000313" key="5">
    <source>
        <dbReference type="EMBL" id="RDX48379.1"/>
    </source>
</evidence>
<dbReference type="GO" id="GO:0005507">
    <property type="term" value="F:copper ion binding"/>
    <property type="evidence" value="ECO:0007669"/>
    <property type="project" value="InterPro"/>
</dbReference>
<feature type="domain" description="Blue (type 1) copper" evidence="4">
    <location>
        <begin position="56"/>
        <end position="150"/>
    </location>
</feature>
<reference evidence="5 6" key="1">
    <citation type="journal article" date="2018" name="Biotechnol. Biofuels">
        <title>Integrative visual omics of the white-rot fungus Polyporus brumalis exposes the biotechnological potential of its oxidative enzymes for delignifying raw plant biomass.</title>
        <authorList>
            <person name="Miyauchi S."/>
            <person name="Rancon A."/>
            <person name="Drula E."/>
            <person name="Hage H."/>
            <person name="Chaduli D."/>
            <person name="Favel A."/>
            <person name="Grisel S."/>
            <person name="Henrissat B."/>
            <person name="Herpoel-Gimbert I."/>
            <person name="Ruiz-Duenas F.J."/>
            <person name="Chevret D."/>
            <person name="Hainaut M."/>
            <person name="Lin J."/>
            <person name="Wang M."/>
            <person name="Pangilinan J."/>
            <person name="Lipzen A."/>
            <person name="Lesage-Meessen L."/>
            <person name="Navarro D."/>
            <person name="Riley R."/>
            <person name="Grigoriev I.V."/>
            <person name="Zhou S."/>
            <person name="Raouche S."/>
            <person name="Rosso M.N."/>
        </authorList>
    </citation>
    <scope>NUCLEOTIDE SEQUENCE [LARGE SCALE GENOMIC DNA]</scope>
    <source>
        <strain evidence="5 6">BRFM 1820</strain>
    </source>
</reference>
<protein>
    <recommendedName>
        <fullName evidence="4">Blue (type 1) copper domain-containing protein</fullName>
    </recommendedName>
</protein>
<accession>A0A371D773</accession>
<dbReference type="SUPFAM" id="SSF49503">
    <property type="entry name" value="Cupredoxins"/>
    <property type="match status" value="1"/>
</dbReference>
<sequence>MFSTAFSLALLPILAAASPQQYGYGPPASNPTTQAAAVAPSAPASTSGQINIDVGAGGNFVFSPANVTASNGTLVTFFFPGGAIPHSVTQGDFANPCQPLSAQSGGSSGFDSGLQSTGVQWTLNVTNDQIPIYFFCKSPTHCGLGMVGSINAPSTGNTFDAWQAAAVKVGASEQTLQDNGPVTGGVGAIATATPAATASGSSSSGSGSSGSGGSSGAMRVSVSSALSAIFGLAVAMIFVA</sequence>
<evidence type="ECO:0000256" key="3">
    <source>
        <dbReference type="SAM" id="SignalP"/>
    </source>
</evidence>
<dbReference type="CDD" id="cd00920">
    <property type="entry name" value="Cupredoxin"/>
    <property type="match status" value="1"/>
</dbReference>
<dbReference type="PANTHER" id="PTHR34883">
    <property type="entry name" value="SERINE-RICH PROTEIN, PUTATIVE-RELATED-RELATED"/>
    <property type="match status" value="1"/>
</dbReference>
<dbReference type="AlphaFoldDB" id="A0A371D773"/>
<dbReference type="PANTHER" id="PTHR34883:SF15">
    <property type="entry name" value="EXTRACELLULAR SERINE-RICH PROTEIN"/>
    <property type="match status" value="1"/>
</dbReference>
<dbReference type="Pfam" id="PF00127">
    <property type="entry name" value="Copper-bind"/>
    <property type="match status" value="1"/>
</dbReference>
<evidence type="ECO:0000256" key="2">
    <source>
        <dbReference type="ARBA" id="ARBA00023008"/>
    </source>
</evidence>
<dbReference type="InterPro" id="IPR052953">
    <property type="entry name" value="Ser-rich/MCO-related"/>
</dbReference>
<keyword evidence="1" id="KW-0479">Metal-binding</keyword>
<keyword evidence="3" id="KW-0732">Signal</keyword>
<keyword evidence="2" id="KW-0186">Copper</keyword>
<feature type="chain" id="PRO_5016630182" description="Blue (type 1) copper domain-containing protein" evidence="3">
    <location>
        <begin position="18"/>
        <end position="240"/>
    </location>
</feature>
<name>A0A371D773_9APHY</name>
<keyword evidence="6" id="KW-1185">Reference proteome</keyword>
<dbReference type="Proteomes" id="UP000256964">
    <property type="component" value="Unassembled WGS sequence"/>
</dbReference>